<protein>
    <submittedName>
        <fullName evidence="1">Uncharacterized protein</fullName>
    </submittedName>
</protein>
<dbReference type="EMBL" id="CP005986">
    <property type="protein sequence ID" value="AIA54399.1"/>
    <property type="molecule type" value="Genomic_DNA"/>
</dbReference>
<evidence type="ECO:0000313" key="1">
    <source>
        <dbReference type="EMBL" id="AIA54399.1"/>
    </source>
</evidence>
<dbReference type="AlphaFoldDB" id="A0A059ZN13"/>
<dbReference type="KEGG" id="acz:Acaty_c0512"/>
<proteinExistence type="predicted"/>
<organism evidence="1 2">
    <name type="scientific">Acidithiobacillus caldus (strain ATCC 51756 / DSM 8584 / KU)</name>
    <dbReference type="NCBI Taxonomy" id="637389"/>
    <lineage>
        <taxon>Bacteria</taxon>
        <taxon>Pseudomonadati</taxon>
        <taxon>Pseudomonadota</taxon>
        <taxon>Acidithiobacillia</taxon>
        <taxon>Acidithiobacillales</taxon>
        <taxon>Acidithiobacillaceae</taxon>
        <taxon>Acidithiobacillus</taxon>
    </lineage>
</organism>
<sequence length="77" mass="8736">MKKWIYAAIVALVVALSLAPMFFKQGPYGGKTQGWYQHHPEQTAKELAWCREKPQREKTMSCQYAHNGAVARLAEGQ</sequence>
<accession>A0A059ZN13</accession>
<name>A0A059ZN13_ACICK</name>
<dbReference type="Proteomes" id="UP000005522">
    <property type="component" value="Chromosome"/>
</dbReference>
<evidence type="ECO:0000313" key="2">
    <source>
        <dbReference type="Proteomes" id="UP000005522"/>
    </source>
</evidence>
<reference evidence="1 2" key="1">
    <citation type="journal article" date="2009" name="J. Bacteriol.">
        <title>Draft genome sequence of the extremely acidophilic bacterium Acidithiobacillus caldus ATCC 51756 reveals metabolic versatility in the genus Acidithiobacillus.</title>
        <authorList>
            <person name="Valdes J."/>
            <person name="Quatrini R."/>
            <person name="Hallberg K."/>
            <person name="Dopson M."/>
            <person name="Valenzuela P.D."/>
            <person name="Holmes D.S."/>
        </authorList>
    </citation>
    <scope>NUCLEOTIDE SEQUENCE [LARGE SCALE GENOMIC DNA]</scope>
    <source>
        <strain evidence="2">ATCC 51756 / DSM 8584 / KU</strain>
    </source>
</reference>
<dbReference type="HOGENOM" id="CLU_2630006_0_0_6"/>
<gene>
    <name evidence="1" type="ORF">Acaty_c0512</name>
</gene>
<dbReference type="RefSeq" id="WP_004870646.1">
    <property type="nucleotide sequence ID" value="NZ_CP005986.1"/>
</dbReference>